<protein>
    <submittedName>
        <fullName evidence="4">Tetratricopeptide repeat protein 17-like</fullName>
    </submittedName>
</protein>
<dbReference type="Gene3D" id="1.25.40.10">
    <property type="entry name" value="Tetratricopeptide repeat domain"/>
    <property type="match status" value="1"/>
</dbReference>
<feature type="repeat" description="TPR" evidence="1">
    <location>
        <begin position="210"/>
        <end position="243"/>
    </location>
</feature>
<name>A0A1V9XVK4_9ACAR</name>
<feature type="compositionally biased region" description="Polar residues" evidence="3">
    <location>
        <begin position="317"/>
        <end position="355"/>
    </location>
</feature>
<evidence type="ECO:0000256" key="2">
    <source>
        <dbReference type="SAM" id="Coils"/>
    </source>
</evidence>
<accession>A0A1V9XVK4</accession>
<dbReference type="GO" id="GO:0030041">
    <property type="term" value="P:actin filament polymerization"/>
    <property type="evidence" value="ECO:0007669"/>
    <property type="project" value="TreeGrafter"/>
</dbReference>
<keyword evidence="2" id="KW-0175">Coiled coil</keyword>
<dbReference type="PANTHER" id="PTHR16091">
    <property type="entry name" value="TTC17 PROTEIN"/>
    <property type="match status" value="1"/>
</dbReference>
<feature type="coiled-coil region" evidence="2">
    <location>
        <begin position="256"/>
        <end position="283"/>
    </location>
</feature>
<reference evidence="4 5" key="1">
    <citation type="journal article" date="2017" name="Gigascience">
        <title>Draft genome of the honey bee ectoparasitic mite, Tropilaelaps mercedesae, is shaped by the parasitic life history.</title>
        <authorList>
            <person name="Dong X."/>
            <person name="Armstrong S.D."/>
            <person name="Xia D."/>
            <person name="Makepeace B.L."/>
            <person name="Darby A.C."/>
            <person name="Kadowaki T."/>
        </authorList>
    </citation>
    <scope>NUCLEOTIDE SEQUENCE [LARGE SCALE GENOMIC DNA]</scope>
    <source>
        <strain evidence="4">Wuxi-XJTLU</strain>
    </source>
</reference>
<dbReference type="EMBL" id="MNPL01003408">
    <property type="protein sequence ID" value="OQR77537.1"/>
    <property type="molecule type" value="Genomic_DNA"/>
</dbReference>
<dbReference type="SMART" id="SM00028">
    <property type="entry name" value="TPR"/>
    <property type="match status" value="3"/>
</dbReference>
<gene>
    <name evidence="4" type="ORF">BIW11_07023</name>
</gene>
<dbReference type="PROSITE" id="PS50005">
    <property type="entry name" value="TPR"/>
    <property type="match status" value="1"/>
</dbReference>
<dbReference type="GO" id="GO:0015629">
    <property type="term" value="C:actin cytoskeleton"/>
    <property type="evidence" value="ECO:0007669"/>
    <property type="project" value="TreeGrafter"/>
</dbReference>
<dbReference type="AlphaFoldDB" id="A0A1V9XVK4"/>
<evidence type="ECO:0000313" key="5">
    <source>
        <dbReference type="Proteomes" id="UP000192247"/>
    </source>
</evidence>
<feature type="non-terminal residue" evidence="4">
    <location>
        <position position="1"/>
    </location>
</feature>
<dbReference type="SUPFAM" id="SSF48452">
    <property type="entry name" value="TPR-like"/>
    <property type="match status" value="1"/>
</dbReference>
<dbReference type="InterPro" id="IPR052630">
    <property type="entry name" value="TTC17"/>
</dbReference>
<dbReference type="InterPro" id="IPR011990">
    <property type="entry name" value="TPR-like_helical_dom_sf"/>
</dbReference>
<dbReference type="GO" id="GO:0005737">
    <property type="term" value="C:cytoplasm"/>
    <property type="evidence" value="ECO:0007669"/>
    <property type="project" value="TreeGrafter"/>
</dbReference>
<dbReference type="InParanoid" id="A0A1V9XVK4"/>
<feature type="compositionally biased region" description="Basic and acidic residues" evidence="3">
    <location>
        <begin position="387"/>
        <end position="406"/>
    </location>
</feature>
<evidence type="ECO:0000256" key="3">
    <source>
        <dbReference type="SAM" id="MobiDB-lite"/>
    </source>
</evidence>
<dbReference type="PANTHER" id="PTHR16091:SF1">
    <property type="entry name" value="TETRATRICOPEPTIDE REPEAT PROTEIN 17"/>
    <property type="match status" value="1"/>
</dbReference>
<organism evidence="4 5">
    <name type="scientific">Tropilaelaps mercedesae</name>
    <dbReference type="NCBI Taxonomy" id="418985"/>
    <lineage>
        <taxon>Eukaryota</taxon>
        <taxon>Metazoa</taxon>
        <taxon>Ecdysozoa</taxon>
        <taxon>Arthropoda</taxon>
        <taxon>Chelicerata</taxon>
        <taxon>Arachnida</taxon>
        <taxon>Acari</taxon>
        <taxon>Parasitiformes</taxon>
        <taxon>Mesostigmata</taxon>
        <taxon>Gamasina</taxon>
        <taxon>Dermanyssoidea</taxon>
        <taxon>Laelapidae</taxon>
        <taxon>Tropilaelaps</taxon>
    </lineage>
</organism>
<proteinExistence type="predicted"/>
<evidence type="ECO:0000256" key="1">
    <source>
        <dbReference type="PROSITE-ProRule" id="PRU00339"/>
    </source>
</evidence>
<evidence type="ECO:0000313" key="4">
    <source>
        <dbReference type="EMBL" id="OQR77537.1"/>
    </source>
</evidence>
<keyword evidence="1" id="KW-0802">TPR repeat</keyword>
<dbReference type="OrthoDB" id="2115703at2759"/>
<sequence>EEIDRCEEEAENTEERLYAEDTDCQAAGTPLTELDLYVSTVVPFESGLQSQQGFSGGWRAGATADHGSKEAEPDCTRYMSLDFSMHAFEHLMGIRQRANLTMVPETGLHKAISGGAEGDVEDIEYFGRHINHLLNSDANWTAFNLAALYWREKGSAPAAVECLRRALHVSPHEVKDVALISLANVLHRARMSDEAAIVVHAAIDIAPDNAICHFTLGNIYAVLAEYNKSEICYENMLRLQPEFRSARQRLHAVRCHSKVEAALEKQHRELQKVLQKLKEYQHRKELYVKLMGQLVDEAVLPHGWDDADCTGQGVYESGSSTTGADGRASSNAPGQPNGSARTADSSAPANDNDGPSRSPPGYCSGSVDEPPGFPFYDNMIDLQFNVRPEESDRARQSCDDKTMHQS</sequence>
<comment type="caution">
    <text evidence="4">The sequence shown here is derived from an EMBL/GenBank/DDBJ whole genome shotgun (WGS) entry which is preliminary data.</text>
</comment>
<keyword evidence="5" id="KW-1185">Reference proteome</keyword>
<feature type="region of interest" description="Disordered" evidence="3">
    <location>
        <begin position="315"/>
        <end position="406"/>
    </location>
</feature>
<dbReference type="InterPro" id="IPR019734">
    <property type="entry name" value="TPR_rpt"/>
</dbReference>
<dbReference type="Proteomes" id="UP000192247">
    <property type="component" value="Unassembled WGS sequence"/>
</dbReference>